<dbReference type="Proteomes" id="UP000054279">
    <property type="component" value="Unassembled WGS sequence"/>
</dbReference>
<protein>
    <recommendedName>
        <fullName evidence="4">Zn(2)-C6 fungal-type domain-containing protein</fullName>
    </recommendedName>
</protein>
<feature type="region of interest" description="Disordered" evidence="1">
    <location>
        <begin position="84"/>
        <end position="127"/>
    </location>
</feature>
<accession>A0A0C9VUE0</accession>
<gene>
    <name evidence="2" type="ORF">M422DRAFT_254566</name>
</gene>
<feature type="region of interest" description="Disordered" evidence="1">
    <location>
        <begin position="1"/>
        <end position="30"/>
    </location>
</feature>
<reference evidence="2 3" key="1">
    <citation type="submission" date="2014-06" db="EMBL/GenBank/DDBJ databases">
        <title>Evolutionary Origins and Diversification of the Mycorrhizal Mutualists.</title>
        <authorList>
            <consortium name="DOE Joint Genome Institute"/>
            <consortium name="Mycorrhizal Genomics Consortium"/>
            <person name="Kohler A."/>
            <person name="Kuo A."/>
            <person name="Nagy L.G."/>
            <person name="Floudas D."/>
            <person name="Copeland A."/>
            <person name="Barry K.W."/>
            <person name="Cichocki N."/>
            <person name="Veneault-Fourrey C."/>
            <person name="LaButti K."/>
            <person name="Lindquist E.A."/>
            <person name="Lipzen A."/>
            <person name="Lundell T."/>
            <person name="Morin E."/>
            <person name="Murat C."/>
            <person name="Riley R."/>
            <person name="Ohm R."/>
            <person name="Sun H."/>
            <person name="Tunlid A."/>
            <person name="Henrissat B."/>
            <person name="Grigoriev I.V."/>
            <person name="Hibbett D.S."/>
            <person name="Martin F."/>
        </authorList>
    </citation>
    <scope>NUCLEOTIDE SEQUENCE [LARGE SCALE GENOMIC DNA]</scope>
    <source>
        <strain evidence="2 3">SS14</strain>
    </source>
</reference>
<dbReference type="InterPro" id="IPR036864">
    <property type="entry name" value="Zn2-C6_fun-type_DNA-bd_sf"/>
</dbReference>
<dbReference type="GO" id="GO:0008270">
    <property type="term" value="F:zinc ion binding"/>
    <property type="evidence" value="ECO:0007669"/>
    <property type="project" value="InterPro"/>
</dbReference>
<dbReference type="HOGENOM" id="CLU_041952_0_0_1"/>
<feature type="compositionally biased region" description="Basic and acidic residues" evidence="1">
    <location>
        <begin position="1"/>
        <end position="11"/>
    </location>
</feature>
<evidence type="ECO:0000256" key="1">
    <source>
        <dbReference type="SAM" id="MobiDB-lite"/>
    </source>
</evidence>
<dbReference type="AlphaFoldDB" id="A0A0C9VUE0"/>
<keyword evidence="3" id="KW-1185">Reference proteome</keyword>
<dbReference type="Gene3D" id="4.10.240.10">
    <property type="entry name" value="Zn(2)-C6 fungal-type DNA-binding domain"/>
    <property type="match status" value="1"/>
</dbReference>
<dbReference type="EMBL" id="KN837131">
    <property type="protein sequence ID" value="KIJ42190.1"/>
    <property type="molecule type" value="Genomic_DNA"/>
</dbReference>
<feature type="compositionally biased region" description="Acidic residues" evidence="1">
    <location>
        <begin position="299"/>
        <end position="309"/>
    </location>
</feature>
<sequence length="326" mass="37639">MEQIPARDPRHTVQGFDADPLFRGPVPHFDYNDPYEQDEDYLKKVTRYWAAHDLERDQRTSRYNELLAAEVEASIRCREADQAAKESIAGPSGKVKEVPKTPKRTPRKAANVPPSDSEEEKEDSDEASPSCVECLRKKIACIHQPGKKQSCMGCYKSKIHCEFLDKMAWAVLEGSKKMAESVRELAGMEKRREYFRLELKWYELQHFSFDLQRTGELDAAVADFRLLQMLNLKSQGLDIPEDLEEQFLTERLNIEIRVREHVDTVEKSMDEIQCEAGFSLLSGEPADSPTPSGKRKADDEEEDETEEQIEEHAVRRKRRKIFSDEK</sequence>
<evidence type="ECO:0000313" key="2">
    <source>
        <dbReference type="EMBL" id="KIJ42190.1"/>
    </source>
</evidence>
<organism evidence="2 3">
    <name type="scientific">Sphaerobolus stellatus (strain SS14)</name>
    <dbReference type="NCBI Taxonomy" id="990650"/>
    <lineage>
        <taxon>Eukaryota</taxon>
        <taxon>Fungi</taxon>
        <taxon>Dikarya</taxon>
        <taxon>Basidiomycota</taxon>
        <taxon>Agaricomycotina</taxon>
        <taxon>Agaricomycetes</taxon>
        <taxon>Phallomycetidae</taxon>
        <taxon>Geastrales</taxon>
        <taxon>Sphaerobolaceae</taxon>
        <taxon>Sphaerobolus</taxon>
    </lineage>
</organism>
<evidence type="ECO:0008006" key="4">
    <source>
        <dbReference type="Google" id="ProtNLM"/>
    </source>
</evidence>
<proteinExistence type="predicted"/>
<evidence type="ECO:0000313" key="3">
    <source>
        <dbReference type="Proteomes" id="UP000054279"/>
    </source>
</evidence>
<name>A0A0C9VUE0_SPHS4</name>
<feature type="region of interest" description="Disordered" evidence="1">
    <location>
        <begin position="279"/>
        <end position="326"/>
    </location>
</feature>
<dbReference type="SUPFAM" id="SSF57701">
    <property type="entry name" value="Zn2/Cys6 DNA-binding domain"/>
    <property type="match status" value="1"/>
</dbReference>
<dbReference type="GO" id="GO:0000981">
    <property type="term" value="F:DNA-binding transcription factor activity, RNA polymerase II-specific"/>
    <property type="evidence" value="ECO:0007669"/>
    <property type="project" value="InterPro"/>
</dbReference>
<feature type="compositionally biased region" description="Acidic residues" evidence="1">
    <location>
        <begin position="116"/>
        <end position="126"/>
    </location>
</feature>